<reference evidence="1 2" key="1">
    <citation type="submission" date="2013-08" db="EMBL/GenBank/DDBJ databases">
        <authorList>
            <person name="Huang J."/>
            <person name="Wang G."/>
        </authorList>
    </citation>
    <scope>NUCLEOTIDE SEQUENCE [LARGE SCALE GENOMIC DNA]</scope>
    <source>
        <strain evidence="1 2">JSM 072002</strain>
    </source>
</reference>
<organism evidence="1 2">
    <name type="scientific">Pontibacillus litoralis JSM 072002</name>
    <dbReference type="NCBI Taxonomy" id="1385512"/>
    <lineage>
        <taxon>Bacteria</taxon>
        <taxon>Bacillati</taxon>
        <taxon>Bacillota</taxon>
        <taxon>Bacilli</taxon>
        <taxon>Bacillales</taxon>
        <taxon>Bacillaceae</taxon>
        <taxon>Pontibacillus</taxon>
    </lineage>
</organism>
<comment type="caution">
    <text evidence="1">The sequence shown here is derived from an EMBL/GenBank/DDBJ whole genome shotgun (WGS) entry which is preliminary data.</text>
</comment>
<dbReference type="OrthoDB" id="2691856at2"/>
<dbReference type="STRING" id="1385512.N784_10085"/>
<dbReference type="Proteomes" id="UP000030401">
    <property type="component" value="Unassembled WGS sequence"/>
</dbReference>
<evidence type="ECO:0000313" key="2">
    <source>
        <dbReference type="Proteomes" id="UP000030401"/>
    </source>
</evidence>
<dbReference type="EMBL" id="AVPG01000026">
    <property type="protein sequence ID" value="KGX85126.1"/>
    <property type="molecule type" value="Genomic_DNA"/>
</dbReference>
<protein>
    <submittedName>
        <fullName evidence="1">Uncharacterized protein</fullName>
    </submittedName>
</protein>
<accession>A0A0A5FWG7</accession>
<sequence length="72" mass="8544">MTFKVVALYNGVTEITFEWSDREQVVFSDYDAANGFVQSLLNQPTYQRYQFEIVRVQGVHIPYIEPYEEELM</sequence>
<gene>
    <name evidence="1" type="ORF">N784_10085</name>
</gene>
<dbReference type="AlphaFoldDB" id="A0A0A5FWG7"/>
<dbReference type="eggNOG" id="ENOG5030CDP">
    <property type="taxonomic scope" value="Bacteria"/>
</dbReference>
<dbReference type="RefSeq" id="WP_036835746.1">
    <property type="nucleotide sequence ID" value="NZ_AVPG01000026.1"/>
</dbReference>
<keyword evidence="2" id="KW-1185">Reference proteome</keyword>
<name>A0A0A5FWG7_9BACI</name>
<proteinExistence type="predicted"/>
<evidence type="ECO:0000313" key="1">
    <source>
        <dbReference type="EMBL" id="KGX85126.1"/>
    </source>
</evidence>